<keyword evidence="4 7" id="KW-0812">Transmembrane</keyword>
<dbReference type="InterPro" id="IPR011701">
    <property type="entry name" value="MFS"/>
</dbReference>
<evidence type="ECO:0000256" key="1">
    <source>
        <dbReference type="ARBA" id="ARBA00004651"/>
    </source>
</evidence>
<dbReference type="PANTHER" id="PTHR23517">
    <property type="entry name" value="RESISTANCE PROTEIN MDTM, PUTATIVE-RELATED-RELATED"/>
    <property type="match status" value="1"/>
</dbReference>
<dbReference type="EMBL" id="JABEYB010000014">
    <property type="protein sequence ID" value="NNU77648.1"/>
    <property type="molecule type" value="Genomic_DNA"/>
</dbReference>
<dbReference type="RefSeq" id="WP_171298282.1">
    <property type="nucleotide sequence ID" value="NZ_CP087098.1"/>
</dbReference>
<accession>A0A7Y3SYD3</accession>
<comment type="caution">
    <text evidence="9">The sequence shown here is derived from an EMBL/GenBank/DDBJ whole genome shotgun (WGS) entry which is preliminary data.</text>
</comment>
<comment type="subcellular location">
    <subcellularLocation>
        <location evidence="1">Cell membrane</location>
        <topology evidence="1">Multi-pass membrane protein</topology>
    </subcellularLocation>
</comment>
<organism evidence="9 10">
    <name type="scientific">Clostridium estertheticum</name>
    <dbReference type="NCBI Taxonomy" id="238834"/>
    <lineage>
        <taxon>Bacteria</taxon>
        <taxon>Bacillati</taxon>
        <taxon>Bacillota</taxon>
        <taxon>Clostridia</taxon>
        <taxon>Eubacteriales</taxon>
        <taxon>Clostridiaceae</taxon>
        <taxon>Clostridium</taxon>
    </lineage>
</organism>
<evidence type="ECO:0000256" key="7">
    <source>
        <dbReference type="SAM" id="Phobius"/>
    </source>
</evidence>
<dbReference type="GO" id="GO:0005886">
    <property type="term" value="C:plasma membrane"/>
    <property type="evidence" value="ECO:0007669"/>
    <property type="project" value="UniProtKB-SubCell"/>
</dbReference>
<dbReference type="Pfam" id="PF07690">
    <property type="entry name" value="MFS_1"/>
    <property type="match status" value="1"/>
</dbReference>
<evidence type="ECO:0000256" key="3">
    <source>
        <dbReference type="ARBA" id="ARBA00022475"/>
    </source>
</evidence>
<evidence type="ECO:0000256" key="4">
    <source>
        <dbReference type="ARBA" id="ARBA00022692"/>
    </source>
</evidence>
<proteinExistence type="predicted"/>
<keyword evidence="5 7" id="KW-1133">Transmembrane helix</keyword>
<evidence type="ECO:0000313" key="10">
    <source>
        <dbReference type="Proteomes" id="UP000531659"/>
    </source>
</evidence>
<protein>
    <submittedName>
        <fullName evidence="9">MFS transporter</fullName>
    </submittedName>
</protein>
<reference evidence="9 10" key="1">
    <citation type="submission" date="2020-05" db="EMBL/GenBank/DDBJ databases">
        <title>Complete genome of Clostridium estertheticum subspecies estertheticum, isolated from Vacuum packed lamb meat from New Zealand imported to Switzerland.</title>
        <authorList>
            <person name="Wambui J."/>
            <person name="Stevens M.J.A."/>
            <person name="Stephan R."/>
        </authorList>
    </citation>
    <scope>NUCLEOTIDE SEQUENCE [LARGE SCALE GENOMIC DNA]</scope>
    <source>
        <strain evidence="9 10">CEST001</strain>
    </source>
</reference>
<evidence type="ECO:0000256" key="5">
    <source>
        <dbReference type="ARBA" id="ARBA00022989"/>
    </source>
</evidence>
<keyword evidence="3" id="KW-1003">Cell membrane</keyword>
<feature type="transmembrane region" description="Helical" evidence="7">
    <location>
        <begin position="370"/>
        <end position="391"/>
    </location>
</feature>
<gene>
    <name evidence="9" type="ORF">HLQ16_17085</name>
</gene>
<dbReference type="SUPFAM" id="SSF103473">
    <property type="entry name" value="MFS general substrate transporter"/>
    <property type="match status" value="1"/>
</dbReference>
<evidence type="ECO:0000259" key="8">
    <source>
        <dbReference type="PROSITE" id="PS50850"/>
    </source>
</evidence>
<feature type="transmembrane region" description="Helical" evidence="7">
    <location>
        <begin position="212"/>
        <end position="234"/>
    </location>
</feature>
<dbReference type="Gene3D" id="1.20.1250.20">
    <property type="entry name" value="MFS general substrate transporter like domains"/>
    <property type="match status" value="2"/>
</dbReference>
<feature type="transmembrane region" description="Helical" evidence="7">
    <location>
        <begin position="47"/>
        <end position="66"/>
    </location>
</feature>
<dbReference type="GO" id="GO:0022857">
    <property type="term" value="F:transmembrane transporter activity"/>
    <property type="evidence" value="ECO:0007669"/>
    <property type="project" value="InterPro"/>
</dbReference>
<feature type="transmembrane region" description="Helical" evidence="7">
    <location>
        <begin position="341"/>
        <end position="364"/>
    </location>
</feature>
<dbReference type="PROSITE" id="PS50850">
    <property type="entry name" value="MFS"/>
    <property type="match status" value="1"/>
</dbReference>
<dbReference type="InterPro" id="IPR050171">
    <property type="entry name" value="MFS_Transporters"/>
</dbReference>
<dbReference type="InterPro" id="IPR036259">
    <property type="entry name" value="MFS_trans_sf"/>
</dbReference>
<feature type="domain" description="Major facilitator superfamily (MFS) profile" evidence="8">
    <location>
        <begin position="8"/>
        <end position="397"/>
    </location>
</feature>
<dbReference type="InterPro" id="IPR020846">
    <property type="entry name" value="MFS_dom"/>
</dbReference>
<sequence length="398" mass="42709">MEKSNGRIGKIISVMAVYFAANVIFVVNPPMQAFATQLYPNVSYSNVLLISTLSSLFMIPGSLISGDVLGKKISFKHMAILSLGSIIIAGILPYFIRNFAFVLVMRVIVGFGIGLGFPLQSTLAIKLFGEKERPGILGLGSFFMGGGGILYQIVSGAVCTMNAAYSWLVHGILIIPLIMVIIFLKEPVDEGDNVANQPLNEGMDKKSERDKLPGMAIFTAFMFMIIFLAFYPILLNMSAIIVRENLGTSALAGTISSLFTLGGAAAGLMFAKTHKMAGKYTLPVGLALWVIGTGLFCIAHNIPMIIIAVVFCGLAVSTVWPGTMNDYSEYVPSSKISMASALFVSGMNLGCFLSSVLISMVANVTGNSDPRLPCIVGFIIVLIASIIWSVVEIKRKRD</sequence>
<keyword evidence="6 7" id="KW-0472">Membrane</keyword>
<feature type="transmembrane region" description="Helical" evidence="7">
    <location>
        <begin position="78"/>
        <end position="96"/>
    </location>
</feature>
<feature type="transmembrane region" description="Helical" evidence="7">
    <location>
        <begin position="136"/>
        <end position="158"/>
    </location>
</feature>
<keyword evidence="2" id="KW-0813">Transport</keyword>
<name>A0A7Y3SYD3_9CLOT</name>
<evidence type="ECO:0000256" key="6">
    <source>
        <dbReference type="ARBA" id="ARBA00023136"/>
    </source>
</evidence>
<evidence type="ECO:0000256" key="2">
    <source>
        <dbReference type="ARBA" id="ARBA00022448"/>
    </source>
</evidence>
<dbReference type="AlphaFoldDB" id="A0A7Y3SYD3"/>
<evidence type="ECO:0000313" key="9">
    <source>
        <dbReference type="EMBL" id="NNU77648.1"/>
    </source>
</evidence>
<feature type="transmembrane region" description="Helical" evidence="7">
    <location>
        <begin position="246"/>
        <end position="268"/>
    </location>
</feature>
<feature type="transmembrane region" description="Helical" evidence="7">
    <location>
        <begin position="164"/>
        <end position="184"/>
    </location>
</feature>
<feature type="transmembrane region" description="Helical" evidence="7">
    <location>
        <begin position="7"/>
        <end position="27"/>
    </location>
</feature>
<feature type="transmembrane region" description="Helical" evidence="7">
    <location>
        <begin position="302"/>
        <end position="320"/>
    </location>
</feature>
<feature type="transmembrane region" description="Helical" evidence="7">
    <location>
        <begin position="102"/>
        <end position="124"/>
    </location>
</feature>
<dbReference type="PANTHER" id="PTHR23517:SF3">
    <property type="entry name" value="INTEGRAL MEMBRANE TRANSPORT PROTEIN"/>
    <property type="match status" value="1"/>
</dbReference>
<dbReference type="Proteomes" id="UP000531659">
    <property type="component" value="Unassembled WGS sequence"/>
</dbReference>